<dbReference type="EMBL" id="REGN01005117">
    <property type="protein sequence ID" value="RNA14739.1"/>
    <property type="molecule type" value="Genomic_DNA"/>
</dbReference>
<reference evidence="18 19" key="1">
    <citation type="journal article" date="2018" name="Sci. Rep.">
        <title>Genomic signatures of local adaptation to the degree of environmental predictability in rotifers.</title>
        <authorList>
            <person name="Franch-Gras L."/>
            <person name="Hahn C."/>
            <person name="Garcia-Roger E.M."/>
            <person name="Carmona M.J."/>
            <person name="Serra M."/>
            <person name="Gomez A."/>
        </authorList>
    </citation>
    <scope>NUCLEOTIDE SEQUENCE [LARGE SCALE GENOMIC DNA]</scope>
    <source>
        <strain evidence="18">HYR1</strain>
    </source>
</reference>
<dbReference type="InterPro" id="IPR048384">
    <property type="entry name" value="TPPII_GBD"/>
</dbReference>
<dbReference type="PROSITE" id="PS51892">
    <property type="entry name" value="SUBTILASE"/>
    <property type="match status" value="1"/>
</dbReference>
<dbReference type="InterPro" id="IPR050131">
    <property type="entry name" value="Peptidase_S8_subtilisin-like"/>
</dbReference>
<accession>A0A3M7QU44</accession>
<feature type="domain" description="Peptidase S8/S53" evidence="13">
    <location>
        <begin position="33"/>
        <end position="497"/>
    </location>
</feature>
<comment type="caution">
    <text evidence="18">The sequence shown here is derived from an EMBL/GenBank/DDBJ whole genome shotgun (WGS) entry which is preliminary data.</text>
</comment>
<evidence type="ECO:0000259" key="15">
    <source>
        <dbReference type="Pfam" id="PF12583"/>
    </source>
</evidence>
<evidence type="ECO:0000256" key="9">
    <source>
        <dbReference type="ARBA" id="ARBA00032232"/>
    </source>
</evidence>
<dbReference type="Gene3D" id="2.20.25.690">
    <property type="match status" value="1"/>
</dbReference>
<name>A0A3M7QU44_BRAPC</name>
<proteinExistence type="inferred from homology"/>
<dbReference type="STRING" id="10195.A0A3M7QU44"/>
<feature type="domain" description="Tripeptidyl peptidase II second Ig-like" evidence="14">
    <location>
        <begin position="822"/>
        <end position="1011"/>
    </location>
</feature>
<dbReference type="FunFam" id="3.40.50.200:FF:000003">
    <property type="entry name" value="Tripeptidyl peptidase 2"/>
    <property type="match status" value="1"/>
</dbReference>
<evidence type="ECO:0000313" key="19">
    <source>
        <dbReference type="Proteomes" id="UP000276133"/>
    </source>
</evidence>
<evidence type="ECO:0000256" key="4">
    <source>
        <dbReference type="ARBA" id="ARBA00020244"/>
    </source>
</evidence>
<dbReference type="InterPro" id="IPR022229">
    <property type="entry name" value="TPPII_Ig-like-2"/>
</dbReference>
<comment type="similarity">
    <text evidence="2 10">Belongs to the peptidase S8 family.</text>
</comment>
<dbReference type="InterPro" id="IPR000209">
    <property type="entry name" value="Peptidase_S8/S53_dom"/>
</dbReference>
<dbReference type="Gene3D" id="3.40.50.200">
    <property type="entry name" value="Peptidase S8/S53 domain"/>
    <property type="match status" value="1"/>
</dbReference>
<evidence type="ECO:0000259" key="13">
    <source>
        <dbReference type="Pfam" id="PF00082"/>
    </source>
</evidence>
<dbReference type="Proteomes" id="UP000276133">
    <property type="component" value="Unassembled WGS sequence"/>
</dbReference>
<evidence type="ECO:0000256" key="7">
    <source>
        <dbReference type="ARBA" id="ARBA00022801"/>
    </source>
</evidence>
<feature type="domain" description="Tripeptidyl-peptidase II galactose-binding" evidence="17">
    <location>
        <begin position="694"/>
        <end position="786"/>
    </location>
</feature>
<feature type="region of interest" description="Disordered" evidence="12">
    <location>
        <begin position="1046"/>
        <end position="1073"/>
    </location>
</feature>
<dbReference type="InterPro" id="IPR046939">
    <property type="entry name" value="TPPII_C_sf"/>
</dbReference>
<dbReference type="PROSITE" id="PS00138">
    <property type="entry name" value="SUBTILASE_SER"/>
    <property type="match status" value="1"/>
</dbReference>
<evidence type="ECO:0000256" key="1">
    <source>
        <dbReference type="ARBA" id="ARBA00001910"/>
    </source>
</evidence>
<dbReference type="GO" id="GO:0004252">
    <property type="term" value="F:serine-type endopeptidase activity"/>
    <property type="evidence" value="ECO:0007669"/>
    <property type="project" value="UniProtKB-UniRule"/>
</dbReference>
<dbReference type="InterPro" id="IPR022232">
    <property type="entry name" value="TPPII_C_art"/>
</dbReference>
<keyword evidence="6 10" id="KW-0645">Protease</keyword>
<feature type="active site" description="Charge relay system" evidence="10">
    <location>
        <position position="42"/>
    </location>
</feature>
<dbReference type="InterPro" id="IPR036852">
    <property type="entry name" value="Peptidase_S8/S53_dom_sf"/>
</dbReference>
<sequence>MEKDFSNFPSNGILPKKETGALSFLSKYPDYDGKGVLIAILDTGVDPGASGLKISSDGKPKIVDLIDATGAGNVDISTIRKIENGTLLGLTGRKLKVPKDWKNPSGNFYLGLKALFDLCSKSLRDRLKKERKDREWQPLNDEAVYQIQTRLNEFDKSSKESDSSESSKKTDFTDLINSLTKEDLQAQLDLLKDLENKIKDVGPVYDCIVWNDGDTWRSCVDTTEKGDLEKCKVLTNYKDSFEYATFGYTDMLNYSVRILPEENLLEIVTDSSSHGTHVASIATGYYPDNPELNGVAPGAQIISIKIGDNRVNGMETGFALVNACRYVAEYKCDLVNYSFGEPVCLSNLGPALTAVQDLVEKFGVIFVTSAGNNGPGIETVGAPGGSIPTVVSVAAYVTTDMIKAEHSLLGSGNSMLFSWSSRGPCIDGSWGVSVAAPGGAFAAVPNWSQRGTQLMSGTSMASPNCCGCLALILCGLKLTGIEFNPFGVKRAIENTALPVDEAIGCGAGLIQVEKAFDYLVDYKDSIFQKINFDIRYVGKPNNKKGIYLKNDDELSQTRDYLIAIEPIFFENTTRSYLVNESAKSDTNLLKVQQDRISLNRKLVLSLEDGDALKSFIDYPEHLYLVNSTRQFHIRIRANELEGGKHYFTCLKAFDLEDPKRACLFKVPITIIKPFTFDDKKTLNDYEIEYKNVSFKQGQIYRHFIRAPLAATHAELVLKTDQDGSNRDHAPLFFIQTFTLENFRTPTDEAVEEIYRLNLSNEFKLKFKVQSNKIFQVTIAKNWSNIGNCSASYKIRLNGLYAQNGHEFCAMSSQPYRIDIGSYLRSEECEPSVSYKHIIQPLRPHEYQIEKVKPSMGIIKPIYQLILSYNFHQLKKSKSGEVGCEVPFLSNFLYENEFQSIFWMMYESNSKKMVLSGDAFPIVYKYNKTIDKGDYIIRLFVRHEKIESLEKLKETSLYLRHSISTVSQDVYSSQVNVMRGSGKKASLEKIQKNNSKSYFLQPISDDKLPKGATNGQFLSGEISFFKDSAASKVDNYKILYQINNHGKKVEKHGSKKTDSNEHKSKSDEEKLKETLRDTQVSYVQKIDSLFETVRNEYPDHVPVYLNRIQFLEKKNLTLKKDESEKILQNLNEIINLTKTALDKINQDAILKFLGQKNHESDEEKKEFDHQKSWVIELLACQGAALIEKQLIEIHGNNDSEEIRKIEITDEIQLVYKCIQKFIDINDDKVSKFVLKLFLHLKLFGKALKVLFKQLEEKPGTKTIDQSILNVLREMSLRHAFNYHESNIAMKYQSKFVTL</sequence>
<protein>
    <recommendedName>
        <fullName evidence="4">Tripeptidyl-peptidase 2</fullName>
        <ecNumber evidence="3">3.4.14.10</ecNumber>
    </recommendedName>
    <alternativeName>
        <fullName evidence="9">Tripeptidyl aminopeptidase</fullName>
    </alternativeName>
</protein>
<dbReference type="PANTHER" id="PTHR43806">
    <property type="entry name" value="PEPTIDASE S8"/>
    <property type="match status" value="1"/>
</dbReference>
<dbReference type="InterPro" id="IPR048383">
    <property type="entry name" value="TPPII_Ig-like-1"/>
</dbReference>
<dbReference type="Gene3D" id="2.60.40.3170">
    <property type="match status" value="1"/>
</dbReference>
<evidence type="ECO:0000259" key="17">
    <source>
        <dbReference type="Pfam" id="PF21316"/>
    </source>
</evidence>
<feature type="domain" description="Tripeptidyl peptidase II C-terminal" evidence="15">
    <location>
        <begin position="1058"/>
        <end position="1114"/>
    </location>
</feature>
<keyword evidence="5" id="KW-0031">Aminopeptidase</keyword>
<feature type="active site" description="Charge relay system" evidence="10">
    <location>
        <position position="459"/>
    </location>
</feature>
<dbReference type="InterPro" id="IPR022398">
    <property type="entry name" value="Peptidase_S8_His-AS"/>
</dbReference>
<feature type="coiled-coil region" evidence="11">
    <location>
        <begin position="1112"/>
        <end position="1146"/>
    </location>
</feature>
<dbReference type="PANTHER" id="PTHR43806:SF14">
    <property type="entry name" value="TRIPEPTIDYL-PEPTIDASE 2"/>
    <property type="match status" value="1"/>
</dbReference>
<gene>
    <name evidence="18" type="ORF">BpHYR1_045263</name>
</gene>
<dbReference type="InterPro" id="IPR046940">
    <property type="entry name" value="TPPII_Ig-like_sf"/>
</dbReference>
<evidence type="ECO:0000256" key="12">
    <source>
        <dbReference type="SAM" id="MobiDB-lite"/>
    </source>
</evidence>
<dbReference type="PRINTS" id="PR00723">
    <property type="entry name" value="SUBTILISIN"/>
</dbReference>
<evidence type="ECO:0000256" key="6">
    <source>
        <dbReference type="ARBA" id="ARBA00022670"/>
    </source>
</evidence>
<evidence type="ECO:0000256" key="10">
    <source>
        <dbReference type="PROSITE-ProRule" id="PRU01240"/>
    </source>
</evidence>
<evidence type="ECO:0000259" key="14">
    <source>
        <dbReference type="Pfam" id="PF12580"/>
    </source>
</evidence>
<dbReference type="GO" id="GO:0006508">
    <property type="term" value="P:proteolysis"/>
    <property type="evidence" value="ECO:0007669"/>
    <property type="project" value="UniProtKB-KW"/>
</dbReference>
<dbReference type="Gene3D" id="1.25.40.710">
    <property type="match status" value="1"/>
</dbReference>
<dbReference type="Pfam" id="PF21316">
    <property type="entry name" value="TPPII_GBD"/>
    <property type="match status" value="1"/>
</dbReference>
<evidence type="ECO:0000256" key="11">
    <source>
        <dbReference type="SAM" id="Coils"/>
    </source>
</evidence>
<organism evidence="18 19">
    <name type="scientific">Brachionus plicatilis</name>
    <name type="common">Marine rotifer</name>
    <name type="synonym">Brachionus muelleri</name>
    <dbReference type="NCBI Taxonomy" id="10195"/>
    <lineage>
        <taxon>Eukaryota</taxon>
        <taxon>Metazoa</taxon>
        <taxon>Spiralia</taxon>
        <taxon>Gnathifera</taxon>
        <taxon>Rotifera</taxon>
        <taxon>Eurotatoria</taxon>
        <taxon>Monogononta</taxon>
        <taxon>Pseudotrocha</taxon>
        <taxon>Ploima</taxon>
        <taxon>Brachionidae</taxon>
        <taxon>Brachionus</taxon>
    </lineage>
</organism>
<dbReference type="Pfam" id="PF12580">
    <property type="entry name" value="TPPII"/>
    <property type="match status" value="1"/>
</dbReference>
<dbReference type="Pfam" id="PF00082">
    <property type="entry name" value="Peptidase_S8"/>
    <property type="match status" value="1"/>
</dbReference>
<evidence type="ECO:0000259" key="16">
    <source>
        <dbReference type="Pfam" id="PF21223"/>
    </source>
</evidence>
<dbReference type="PROSITE" id="PS00137">
    <property type="entry name" value="SUBTILASE_HIS"/>
    <property type="match status" value="1"/>
</dbReference>
<dbReference type="InterPro" id="IPR023828">
    <property type="entry name" value="Peptidase_S8_Ser-AS"/>
</dbReference>
<feature type="domain" description="Tripeptidyl-peptidase II first Ig-like" evidence="16">
    <location>
        <begin position="531"/>
        <end position="671"/>
    </location>
</feature>
<feature type="active site" description="Charge relay system" evidence="10">
    <location>
        <position position="274"/>
    </location>
</feature>
<dbReference type="GO" id="GO:0004177">
    <property type="term" value="F:aminopeptidase activity"/>
    <property type="evidence" value="ECO:0007669"/>
    <property type="project" value="UniProtKB-KW"/>
</dbReference>
<keyword evidence="7 10" id="KW-0378">Hydrolase</keyword>
<feature type="compositionally biased region" description="Basic and acidic residues" evidence="12">
    <location>
        <begin position="1050"/>
        <end position="1073"/>
    </location>
</feature>
<comment type="catalytic activity">
    <reaction evidence="1">
        <text>Release of an N-terminal tripeptide from a polypeptide.</text>
        <dbReference type="EC" id="3.4.14.10"/>
    </reaction>
</comment>
<dbReference type="GO" id="GO:0005829">
    <property type="term" value="C:cytosol"/>
    <property type="evidence" value="ECO:0007669"/>
    <property type="project" value="TreeGrafter"/>
</dbReference>
<dbReference type="Pfam" id="PF12583">
    <property type="entry name" value="TPPII_C"/>
    <property type="match status" value="1"/>
</dbReference>
<keyword evidence="8 10" id="KW-0720">Serine protease</keyword>
<evidence type="ECO:0000256" key="8">
    <source>
        <dbReference type="ARBA" id="ARBA00022825"/>
    </source>
</evidence>
<dbReference type="OrthoDB" id="10256524at2759"/>
<dbReference type="SUPFAM" id="SSF52743">
    <property type="entry name" value="Subtilisin-like"/>
    <property type="match status" value="1"/>
</dbReference>
<dbReference type="InterPro" id="IPR015500">
    <property type="entry name" value="Peptidase_S8_subtilisin-rel"/>
</dbReference>
<dbReference type="Pfam" id="PF21223">
    <property type="entry name" value="TPPII_Ig-like-1"/>
    <property type="match status" value="1"/>
</dbReference>
<evidence type="ECO:0000256" key="3">
    <source>
        <dbReference type="ARBA" id="ARBA00012462"/>
    </source>
</evidence>
<evidence type="ECO:0000313" key="18">
    <source>
        <dbReference type="EMBL" id="RNA14739.1"/>
    </source>
</evidence>
<keyword evidence="11" id="KW-0175">Coiled coil</keyword>
<evidence type="ECO:0000256" key="2">
    <source>
        <dbReference type="ARBA" id="ARBA00011073"/>
    </source>
</evidence>
<keyword evidence="19" id="KW-1185">Reference proteome</keyword>
<dbReference type="GO" id="GO:0008240">
    <property type="term" value="F:tripeptidyl-peptidase activity"/>
    <property type="evidence" value="ECO:0007669"/>
    <property type="project" value="UniProtKB-EC"/>
</dbReference>
<evidence type="ECO:0000256" key="5">
    <source>
        <dbReference type="ARBA" id="ARBA00022438"/>
    </source>
</evidence>
<dbReference type="EC" id="3.4.14.10" evidence="3"/>